<comment type="caution">
    <text evidence="2">The sequence shown here is derived from an EMBL/GenBank/DDBJ whole genome shotgun (WGS) entry which is preliminary data.</text>
</comment>
<feature type="signal peptide" evidence="1">
    <location>
        <begin position="1"/>
        <end position="23"/>
    </location>
</feature>
<evidence type="ECO:0000256" key="1">
    <source>
        <dbReference type="SAM" id="SignalP"/>
    </source>
</evidence>
<keyword evidence="1" id="KW-0732">Signal</keyword>
<gene>
    <name evidence="2" type="ORF">NCTC13063_01610</name>
</gene>
<proteinExistence type="predicted"/>
<protein>
    <submittedName>
        <fullName evidence="2">Uncharacterized protein</fullName>
    </submittedName>
</protein>
<evidence type="ECO:0000313" key="2">
    <source>
        <dbReference type="EMBL" id="SUB80327.1"/>
    </source>
</evidence>
<dbReference type="RefSeq" id="WP_115153794.1">
    <property type="nucleotide sequence ID" value="NZ_DBFWLE010000011.1"/>
</dbReference>
<name>A0AAQ1UJ96_9BACT</name>
<dbReference type="EMBL" id="UGTJ01000001">
    <property type="protein sequence ID" value="SUB80327.1"/>
    <property type="molecule type" value="Genomic_DNA"/>
</dbReference>
<reference evidence="2 3" key="1">
    <citation type="submission" date="2018-06" db="EMBL/GenBank/DDBJ databases">
        <authorList>
            <consortium name="Pathogen Informatics"/>
            <person name="Doyle S."/>
        </authorList>
    </citation>
    <scope>NUCLEOTIDE SEQUENCE [LARGE SCALE GENOMIC DNA]</scope>
    <source>
        <strain evidence="2 3">NCTC13063</strain>
    </source>
</reference>
<sequence>MKQFLSTLLLALASFLMPTVMMATDYYVVGNWNEPETLYKLIISGKSAKVSIPAAVFGKNKPATFHVLAIESGTNRWNIKPAAVTAVTLGTAYDCSSYYNTHATHFTLADVKSTGSYTVTLDFSASNNINNSKLTLTYAEGGGGTPTTPADSKAYYLVGKWNNWALKSTTYKLQPVFEKKNVYSIYINAPLNVYGDYAVNFVINPGGNTDWEKCLRPTQGSGDFVVDNQDFTDQPVYWGGNKSWLLKENKSPRGNTQNGGSYLFTLDMSDPSHPKWSIKNTPDVRVLYILSSENGWQFSGDYLVDTNIEPNNYNNNFTGLATLKSGMKYKLSAGFKWFGSTTENVAYNALPTTTTQKVEAGGAANVPYNGTSGTYSLEANVLGLNEQGQVVYEGAPRKEVIIRSAKSQQATHVYFKGGSITDYTEMTYDAARKIWYTSGIALDNNAPADFQEKFYNGNGTDITNSSTANDPLGKSTYKAIYVSTYESGTGSPVYKLLQTQKTSCVDGHFIRTYSDYYPRIIPEGLKAYYAESYDAASKTVSLKSIADDVIPAGTGVLLMYDGTTEGINFDAINNADGVTTAANLSLEKSEQAGTAPANNYLMHEETDITLGPVTRDGSGTVTHRNYFFAYLKPAGSETKKLGFYRTKQSDGTGRLIRKAYLVLPASVQPDASLDGLGYNTAAKVHLSAVASTTMTAAQGVKLLFDGEDLLGWFGGTTGLSTLNAENTSAPSDSGFYNLQGIRISRPTKGIYIHNGKKYVIK</sequence>
<accession>A0AAQ1UJ96</accession>
<feature type="chain" id="PRO_5042832339" evidence="1">
    <location>
        <begin position="24"/>
        <end position="761"/>
    </location>
</feature>
<dbReference type="Proteomes" id="UP000255283">
    <property type="component" value="Unassembled WGS sequence"/>
</dbReference>
<evidence type="ECO:0000313" key="3">
    <source>
        <dbReference type="Proteomes" id="UP000255283"/>
    </source>
</evidence>
<dbReference type="AlphaFoldDB" id="A0AAQ1UJ96"/>
<organism evidence="2 3">
    <name type="scientific">Segatella buccae</name>
    <dbReference type="NCBI Taxonomy" id="28126"/>
    <lineage>
        <taxon>Bacteria</taxon>
        <taxon>Pseudomonadati</taxon>
        <taxon>Bacteroidota</taxon>
        <taxon>Bacteroidia</taxon>
        <taxon>Bacteroidales</taxon>
        <taxon>Prevotellaceae</taxon>
        <taxon>Segatella</taxon>
    </lineage>
</organism>